<keyword evidence="1" id="KW-0175">Coiled coil</keyword>
<name>A0ABU4IDY1_9VIBR</name>
<evidence type="ECO:0000313" key="2">
    <source>
        <dbReference type="EMBL" id="MDW6016781.1"/>
    </source>
</evidence>
<accession>A0ABU4IDY1</accession>
<dbReference type="RefSeq" id="WP_240956653.1">
    <property type="nucleotide sequence ID" value="NZ_AP024893.1"/>
</dbReference>
<feature type="coiled-coil region" evidence="1">
    <location>
        <begin position="18"/>
        <end position="64"/>
    </location>
</feature>
<evidence type="ECO:0000256" key="1">
    <source>
        <dbReference type="SAM" id="Coils"/>
    </source>
</evidence>
<evidence type="ECO:0000313" key="3">
    <source>
        <dbReference type="Proteomes" id="UP001272325"/>
    </source>
</evidence>
<keyword evidence="3" id="KW-1185">Reference proteome</keyword>
<sequence>MMNLTSTLTFFSWEPEKSKAREAELVGLRKELNEVTDETSEEQLAAMQRILARAEEDAKKLRTVNLKIITTAAFKALPHIKLTQLTAKQEYEQRKELILKCAELPLDKFNTLKSPDFLKLYEDICDLILKASDEIQGNKLNGESFEFPLLHPFENEAGQKFNLIKFQVPMVSHSQALADLEDEEEREDFMFRVVTGLTKADFNFLSLNDYLALKPQVGAFFQQSAGYFRPATLNL</sequence>
<protein>
    <submittedName>
        <fullName evidence="2">Phage tail assembly protein</fullName>
    </submittedName>
</protein>
<dbReference type="EMBL" id="JAWRCN010000001">
    <property type="protein sequence ID" value="MDW6016781.1"/>
    <property type="molecule type" value="Genomic_DNA"/>
</dbReference>
<reference evidence="2 3" key="1">
    <citation type="submission" date="2023-11" db="EMBL/GenBank/DDBJ databases">
        <title>Plant-associative lifestyle of Vibrio porteresiae and its evolutionary dynamics.</title>
        <authorList>
            <person name="Rameshkumar N."/>
            <person name="Kirti K."/>
        </authorList>
    </citation>
    <scope>NUCLEOTIDE SEQUENCE [LARGE SCALE GENOMIC DNA]</scope>
    <source>
        <strain evidence="2 3">MSSRF60</strain>
    </source>
</reference>
<organism evidence="2 3">
    <name type="scientific">Vibrio plantisponsor</name>
    <dbReference type="NCBI Taxonomy" id="664643"/>
    <lineage>
        <taxon>Bacteria</taxon>
        <taxon>Pseudomonadati</taxon>
        <taxon>Pseudomonadota</taxon>
        <taxon>Gammaproteobacteria</taxon>
        <taxon>Vibrionales</taxon>
        <taxon>Vibrionaceae</taxon>
        <taxon>Vibrio</taxon>
    </lineage>
</organism>
<dbReference type="Proteomes" id="UP001272325">
    <property type="component" value="Unassembled WGS sequence"/>
</dbReference>
<comment type="caution">
    <text evidence="2">The sequence shown here is derived from an EMBL/GenBank/DDBJ whole genome shotgun (WGS) entry which is preliminary data.</text>
</comment>
<proteinExistence type="predicted"/>
<gene>
    <name evidence="2" type="ORF">SBW85_03230</name>
</gene>